<gene>
    <name evidence="7" type="ORF">GCM10007989_00600</name>
</gene>
<evidence type="ECO:0000259" key="6">
    <source>
        <dbReference type="SMART" id="SM00062"/>
    </source>
</evidence>
<dbReference type="InterPro" id="IPR051455">
    <property type="entry name" value="Bact_solute-bind_prot3"/>
</dbReference>
<keyword evidence="2" id="KW-0813">Transport</keyword>
<dbReference type="InterPro" id="IPR018313">
    <property type="entry name" value="SBP_3_CS"/>
</dbReference>
<reference evidence="7" key="2">
    <citation type="submission" date="2020-09" db="EMBL/GenBank/DDBJ databases">
        <authorList>
            <person name="Sun Q."/>
            <person name="Kim S."/>
        </authorList>
    </citation>
    <scope>NUCLEOTIDE SEQUENCE</scope>
    <source>
        <strain evidence="7">KCTC 32437</strain>
    </source>
</reference>
<evidence type="ECO:0000256" key="5">
    <source>
        <dbReference type="SAM" id="SignalP"/>
    </source>
</evidence>
<dbReference type="PROSITE" id="PS51257">
    <property type="entry name" value="PROKAR_LIPOPROTEIN"/>
    <property type="match status" value="1"/>
</dbReference>
<dbReference type="RefSeq" id="WP_189422346.1">
    <property type="nucleotide sequence ID" value="NZ_BMZE01000001.1"/>
</dbReference>
<keyword evidence="3 5" id="KW-0732">Signal</keyword>
<evidence type="ECO:0000256" key="4">
    <source>
        <dbReference type="RuleBase" id="RU003744"/>
    </source>
</evidence>
<dbReference type="Proteomes" id="UP000646579">
    <property type="component" value="Unassembled WGS sequence"/>
</dbReference>
<evidence type="ECO:0000313" key="7">
    <source>
        <dbReference type="EMBL" id="GHA10352.1"/>
    </source>
</evidence>
<dbReference type="PANTHER" id="PTHR30085:SF7">
    <property type="entry name" value="AMINO-ACID ABC TRANSPORTER-BINDING PROTEIN YHDW-RELATED"/>
    <property type="match status" value="1"/>
</dbReference>
<dbReference type="SUPFAM" id="SSF53850">
    <property type="entry name" value="Periplasmic binding protein-like II"/>
    <property type="match status" value="1"/>
</dbReference>
<dbReference type="GO" id="GO:0006865">
    <property type="term" value="P:amino acid transport"/>
    <property type="evidence" value="ECO:0007669"/>
    <property type="project" value="TreeGrafter"/>
</dbReference>
<dbReference type="SMART" id="SM00062">
    <property type="entry name" value="PBPb"/>
    <property type="match status" value="1"/>
</dbReference>
<sequence>MWRLVSRSLVLCAALLSCAIAVSPVHAQTLEQVRERDYLICGAVGPLAGFAQQDSEGRWTGFDIDICRAIAAAALGDPNKLEFRALSGRSRFAPLQIGQVDVIVRNAPWSFGRDAMFGARYVTPTFFDGLAFMVPQELGLVSAYELDNLSICLVEGGEELTRLREFFFQNQASYREVLYQDLADLRIAYRAGYCDIVAAAGRDLHAMRLELPDPSAHRILPERISKEVIGPVVRDDVPQWIDLVRWTIFTLINAEELGLTALNTDSLSGTRTDALRKLLGLSEDFGAGLDLEPDFMTDIIRAVGNYGEIYERNFGPQNGAALLRGQNSLWSNGGLIYAPPIR</sequence>
<reference evidence="7" key="1">
    <citation type="journal article" date="2014" name="Int. J. Syst. Evol. Microbiol.">
        <title>Complete genome sequence of Corynebacterium casei LMG S-19264T (=DSM 44701T), isolated from a smear-ripened cheese.</title>
        <authorList>
            <consortium name="US DOE Joint Genome Institute (JGI-PGF)"/>
            <person name="Walter F."/>
            <person name="Albersmeier A."/>
            <person name="Kalinowski J."/>
            <person name="Ruckert C."/>
        </authorList>
    </citation>
    <scope>NUCLEOTIDE SEQUENCE</scope>
    <source>
        <strain evidence="7">KCTC 32437</strain>
    </source>
</reference>
<feature type="chain" id="PRO_5037918268" evidence="5">
    <location>
        <begin position="28"/>
        <end position="342"/>
    </location>
</feature>
<feature type="signal peptide" evidence="5">
    <location>
        <begin position="1"/>
        <end position="27"/>
    </location>
</feature>
<comment type="similarity">
    <text evidence="1 4">Belongs to the bacterial solute-binding protein 3 family.</text>
</comment>
<proteinExistence type="inferred from homology"/>
<accession>A0A918RTY9</accession>
<dbReference type="InterPro" id="IPR001638">
    <property type="entry name" value="Solute-binding_3/MltF_N"/>
</dbReference>
<dbReference type="Gene3D" id="3.40.190.10">
    <property type="entry name" value="Periplasmic binding protein-like II"/>
    <property type="match status" value="2"/>
</dbReference>
<dbReference type="EMBL" id="BMZE01000001">
    <property type="protein sequence ID" value="GHA10352.1"/>
    <property type="molecule type" value="Genomic_DNA"/>
</dbReference>
<organism evidence="7 8">
    <name type="scientific">Devosia pacifica</name>
    <dbReference type="NCBI Taxonomy" id="1335967"/>
    <lineage>
        <taxon>Bacteria</taxon>
        <taxon>Pseudomonadati</taxon>
        <taxon>Pseudomonadota</taxon>
        <taxon>Alphaproteobacteria</taxon>
        <taxon>Hyphomicrobiales</taxon>
        <taxon>Devosiaceae</taxon>
        <taxon>Devosia</taxon>
    </lineage>
</organism>
<evidence type="ECO:0000313" key="8">
    <source>
        <dbReference type="Proteomes" id="UP000646579"/>
    </source>
</evidence>
<feature type="domain" description="Solute-binding protein family 3/N-terminal" evidence="6">
    <location>
        <begin position="38"/>
        <end position="265"/>
    </location>
</feature>
<evidence type="ECO:0000256" key="1">
    <source>
        <dbReference type="ARBA" id="ARBA00010333"/>
    </source>
</evidence>
<dbReference type="PROSITE" id="PS01039">
    <property type="entry name" value="SBP_BACTERIAL_3"/>
    <property type="match status" value="1"/>
</dbReference>
<dbReference type="AlphaFoldDB" id="A0A918RTY9"/>
<dbReference type="Pfam" id="PF00497">
    <property type="entry name" value="SBP_bac_3"/>
    <property type="match status" value="1"/>
</dbReference>
<keyword evidence="8" id="KW-1185">Reference proteome</keyword>
<evidence type="ECO:0000256" key="2">
    <source>
        <dbReference type="ARBA" id="ARBA00022448"/>
    </source>
</evidence>
<evidence type="ECO:0000256" key="3">
    <source>
        <dbReference type="ARBA" id="ARBA00022729"/>
    </source>
</evidence>
<comment type="caution">
    <text evidence="7">The sequence shown here is derived from an EMBL/GenBank/DDBJ whole genome shotgun (WGS) entry which is preliminary data.</text>
</comment>
<dbReference type="PANTHER" id="PTHR30085">
    <property type="entry name" value="AMINO ACID ABC TRANSPORTER PERMEASE"/>
    <property type="match status" value="1"/>
</dbReference>
<protein>
    <submittedName>
        <fullName evidence="7">Amino acid ABC transporter substrate-binding protein</fullName>
    </submittedName>
</protein>
<name>A0A918RTY9_9HYPH</name>